<feature type="chain" id="PRO_5044017482" evidence="2">
    <location>
        <begin position="32"/>
        <end position="558"/>
    </location>
</feature>
<gene>
    <name evidence="3" type="ORF">Vretifemale_16126</name>
</gene>
<evidence type="ECO:0000256" key="2">
    <source>
        <dbReference type="SAM" id="SignalP"/>
    </source>
</evidence>
<dbReference type="PANTHER" id="PTHR45733:SF8">
    <property type="entry name" value="FORMIN-J"/>
    <property type="match status" value="1"/>
</dbReference>
<organism evidence="3 4">
    <name type="scientific">Volvox reticuliferus</name>
    <dbReference type="NCBI Taxonomy" id="1737510"/>
    <lineage>
        <taxon>Eukaryota</taxon>
        <taxon>Viridiplantae</taxon>
        <taxon>Chlorophyta</taxon>
        <taxon>core chlorophytes</taxon>
        <taxon>Chlorophyceae</taxon>
        <taxon>CS clade</taxon>
        <taxon>Chlamydomonadales</taxon>
        <taxon>Volvocaceae</taxon>
        <taxon>Volvox</taxon>
    </lineage>
</organism>
<name>A0A8J4CQT2_9CHLO</name>
<keyword evidence="2" id="KW-0732">Signal</keyword>
<dbReference type="PRINTS" id="PR01217">
    <property type="entry name" value="PRICHEXTENSN"/>
</dbReference>
<feature type="region of interest" description="Disordered" evidence="1">
    <location>
        <begin position="341"/>
        <end position="409"/>
    </location>
</feature>
<comment type="caution">
    <text evidence="3">The sequence shown here is derived from an EMBL/GenBank/DDBJ whole genome shotgun (WGS) entry which is preliminary data.</text>
</comment>
<dbReference type="Proteomes" id="UP000747110">
    <property type="component" value="Unassembled WGS sequence"/>
</dbReference>
<sequence>MCGHFCDVQNLAMVLICLAMCLLNHSNQAAAQSTQNAVELGPAGMAPWGSSNIGPGRLFNDTQAKWIWVHAGAEIVTTNITSATFSTIIVSASQGTQVVLRLIVDELADVFVNGALVVSMKWGWDNSTYPGQPGVPVTLTLARGTNTISVRVTSTGGGAGLLASISSKDDGLVLSRTSSAWTYTVDAQGAPSAVELGPAGMGPWGSSNIGPGRLFNDTQAKWIWAEPNADKDTYIPTITTATFSTIIVSACYGTQVVLRLIVDDVADVFVNGALVVSMKWGWDNSAYAGQPGVPVTLTLARGTNTISVRVTSTVGGAGLLASISSKDDGTVLSRTSSAWTYTVPNSRSPIPPPPPPRPSPPPASLSPPSPRPSPPPPRPPPPPPRPSPPPPRPSPPPPQPAPPPVAYAFELGPAGMAPWGSSKIGPGLPFPDTQAKWIWAEPNADTIVPLIATATFTTTITAGSQGIQVALRLIVDDVADVYLNGAYVASMKWGWDDIFPSIAPSWPVTFTLAQGINTISVVVVSNGGGAGLLASISRSTNSSNVLARTSSAWTWVRN</sequence>
<reference evidence="3" key="1">
    <citation type="journal article" date="2021" name="Proc. Natl. Acad. Sci. U.S.A.">
        <title>Three genomes in the algal genus Volvox reveal the fate of a haploid sex-determining region after a transition to homothallism.</title>
        <authorList>
            <person name="Yamamoto K."/>
            <person name="Hamaji T."/>
            <person name="Kawai-Toyooka H."/>
            <person name="Matsuzaki R."/>
            <person name="Takahashi F."/>
            <person name="Nishimura Y."/>
            <person name="Kawachi M."/>
            <person name="Noguchi H."/>
            <person name="Minakuchi Y."/>
            <person name="Umen J.G."/>
            <person name="Toyoda A."/>
            <person name="Nozaki H."/>
        </authorList>
    </citation>
    <scope>NUCLEOTIDE SEQUENCE</scope>
    <source>
        <strain evidence="3">NIES-3786</strain>
    </source>
</reference>
<keyword evidence="4" id="KW-1185">Reference proteome</keyword>
<dbReference type="EMBL" id="BNCP01000043">
    <property type="protein sequence ID" value="GIL88084.1"/>
    <property type="molecule type" value="Genomic_DNA"/>
</dbReference>
<dbReference type="Gene3D" id="2.60.120.260">
    <property type="entry name" value="Galactose-binding domain-like"/>
    <property type="match status" value="3"/>
</dbReference>
<evidence type="ECO:0000256" key="1">
    <source>
        <dbReference type="SAM" id="MobiDB-lite"/>
    </source>
</evidence>
<evidence type="ECO:0000313" key="3">
    <source>
        <dbReference type="EMBL" id="GIL88084.1"/>
    </source>
</evidence>
<accession>A0A8J4CQT2</accession>
<feature type="compositionally biased region" description="Pro residues" evidence="1">
    <location>
        <begin position="349"/>
        <end position="405"/>
    </location>
</feature>
<dbReference type="InterPro" id="IPR051144">
    <property type="entry name" value="Formin_homology_domain"/>
</dbReference>
<proteinExistence type="predicted"/>
<dbReference type="PANTHER" id="PTHR45733">
    <property type="entry name" value="FORMIN-J"/>
    <property type="match status" value="1"/>
</dbReference>
<dbReference type="AlphaFoldDB" id="A0A8J4CQT2"/>
<protein>
    <submittedName>
        <fullName evidence="3">Uncharacterized protein</fullName>
    </submittedName>
</protein>
<feature type="signal peptide" evidence="2">
    <location>
        <begin position="1"/>
        <end position="31"/>
    </location>
</feature>
<evidence type="ECO:0000313" key="4">
    <source>
        <dbReference type="Proteomes" id="UP000747110"/>
    </source>
</evidence>
<dbReference type="OrthoDB" id="10036721at2759"/>